<organism evidence="4 5">
    <name type="scientific">Rhizobium leguminosarum bv. viciae</name>
    <dbReference type="NCBI Taxonomy" id="387"/>
    <lineage>
        <taxon>Bacteria</taxon>
        <taxon>Pseudomonadati</taxon>
        <taxon>Pseudomonadota</taxon>
        <taxon>Alphaproteobacteria</taxon>
        <taxon>Hyphomicrobiales</taxon>
        <taxon>Rhizobiaceae</taxon>
        <taxon>Rhizobium/Agrobacterium group</taxon>
        <taxon>Rhizobium</taxon>
    </lineage>
</organism>
<dbReference type="InterPro" id="IPR013154">
    <property type="entry name" value="ADH-like_N"/>
</dbReference>
<dbReference type="InterPro" id="IPR036291">
    <property type="entry name" value="NAD(P)-bd_dom_sf"/>
</dbReference>
<dbReference type="PANTHER" id="PTHR48106:SF18">
    <property type="entry name" value="QUINONE OXIDOREDUCTASE PIG3"/>
    <property type="match status" value="1"/>
</dbReference>
<dbReference type="Pfam" id="PF08240">
    <property type="entry name" value="ADH_N"/>
    <property type="match status" value="1"/>
</dbReference>
<comment type="caution">
    <text evidence="4">The sequence shown here is derived from an EMBL/GenBank/DDBJ whole genome shotgun (WGS) entry which is preliminary data.</text>
</comment>
<dbReference type="GO" id="GO:0070402">
    <property type="term" value="F:NADPH binding"/>
    <property type="evidence" value="ECO:0007669"/>
    <property type="project" value="TreeGrafter"/>
</dbReference>
<dbReference type="CDD" id="cd05276">
    <property type="entry name" value="p53_inducible_oxidoreductase"/>
    <property type="match status" value="1"/>
</dbReference>
<reference evidence="4 5" key="1">
    <citation type="submission" date="2019-02" db="EMBL/GenBank/DDBJ databases">
        <title>The competitiveness to form nodules shapes the capacities of Rhizobium leguminosarum sv viciae communities to promote symbiosis with specific hosts.</title>
        <authorList>
            <person name="Boivin S."/>
            <person name="Lepetit M."/>
        </authorList>
    </citation>
    <scope>NUCLEOTIDE SEQUENCE [LARGE SCALE GENOMIC DNA]</scope>
    <source>
        <strain evidence="4 5">SPF4F3</strain>
    </source>
</reference>
<dbReference type="GO" id="GO:0016651">
    <property type="term" value="F:oxidoreductase activity, acting on NAD(P)H"/>
    <property type="evidence" value="ECO:0007669"/>
    <property type="project" value="TreeGrafter"/>
</dbReference>
<dbReference type="SUPFAM" id="SSF50129">
    <property type="entry name" value="GroES-like"/>
    <property type="match status" value="1"/>
</dbReference>
<evidence type="ECO:0000313" key="5">
    <source>
        <dbReference type="Proteomes" id="UP000291866"/>
    </source>
</evidence>
<feature type="domain" description="Enoyl reductase (ER)" evidence="3">
    <location>
        <begin position="10"/>
        <end position="323"/>
    </location>
</feature>
<keyword evidence="1" id="KW-0521">NADP</keyword>
<sequence length="336" mass="35491">MKAIVFDDFGGPAVLRLAEVPLPDIRPDDPLVKVRAAGVNRADILQREGVYGSQTYGDSSILGLEVAGEVVAVGKSVRDYGVGNRVMGIVGGGAYAQYARLDSGMAARIPESLSFIEAAAIMESFVTGWEALAHLGQVAKAETVLVHAAAGGIGSATVQLARSAGASVLATASDENVERVLSLGAAAVFDYRRSDFEAEVIDFTASRGVDLVIDFVGGAYLARNIRSLAPGGRLVQVGLLGGDGDAIIPLDIVLHKHLRIMGTVMKSRSRDVKRAMVDRFRQHVLPRLGGEIVPIVAATYPLAQAAEAQRRMETGGLFGKVVLDFRDPAPHGWLAH</sequence>
<dbReference type="Pfam" id="PF00107">
    <property type="entry name" value="ADH_zinc_N"/>
    <property type="match status" value="1"/>
</dbReference>
<dbReference type="Gene3D" id="3.40.50.720">
    <property type="entry name" value="NAD(P)-binding Rossmann-like Domain"/>
    <property type="match status" value="1"/>
</dbReference>
<evidence type="ECO:0000259" key="3">
    <source>
        <dbReference type="SMART" id="SM00829"/>
    </source>
</evidence>
<evidence type="ECO:0000256" key="1">
    <source>
        <dbReference type="ARBA" id="ARBA00022857"/>
    </source>
</evidence>
<dbReference type="InterPro" id="IPR013149">
    <property type="entry name" value="ADH-like_C"/>
</dbReference>
<protein>
    <submittedName>
        <fullName evidence="4">NAD(P)H-quinone oxidoreductase</fullName>
    </submittedName>
</protein>
<name>A0A8G2MVY4_RHILV</name>
<dbReference type="AlphaFoldDB" id="A0A8G2MVY4"/>
<dbReference type="EMBL" id="SJLU01000001">
    <property type="protein sequence ID" value="TBX98052.1"/>
    <property type="molecule type" value="Genomic_DNA"/>
</dbReference>
<dbReference type="InterPro" id="IPR020843">
    <property type="entry name" value="ER"/>
</dbReference>
<dbReference type="SMART" id="SM00829">
    <property type="entry name" value="PKS_ER"/>
    <property type="match status" value="1"/>
</dbReference>
<dbReference type="InterPro" id="IPR011032">
    <property type="entry name" value="GroES-like_sf"/>
</dbReference>
<dbReference type="PANTHER" id="PTHR48106">
    <property type="entry name" value="QUINONE OXIDOREDUCTASE PIG3-RELATED"/>
    <property type="match status" value="1"/>
</dbReference>
<dbReference type="Gene3D" id="3.90.180.10">
    <property type="entry name" value="Medium-chain alcohol dehydrogenases, catalytic domain"/>
    <property type="match status" value="1"/>
</dbReference>
<dbReference type="Proteomes" id="UP000291866">
    <property type="component" value="Unassembled WGS sequence"/>
</dbReference>
<keyword evidence="2" id="KW-0560">Oxidoreductase</keyword>
<proteinExistence type="predicted"/>
<dbReference type="SUPFAM" id="SSF51735">
    <property type="entry name" value="NAD(P)-binding Rossmann-fold domains"/>
    <property type="match status" value="1"/>
</dbReference>
<accession>A0A8G2MVY4</accession>
<evidence type="ECO:0000313" key="4">
    <source>
        <dbReference type="EMBL" id="TBX98052.1"/>
    </source>
</evidence>
<gene>
    <name evidence="4" type="ORF">E0H31_03865</name>
</gene>
<evidence type="ECO:0000256" key="2">
    <source>
        <dbReference type="ARBA" id="ARBA00023002"/>
    </source>
</evidence>
<dbReference type="NCBIfam" id="TIGR02824">
    <property type="entry name" value="quinone_pig3"/>
    <property type="match status" value="1"/>
</dbReference>
<dbReference type="InterPro" id="IPR014189">
    <property type="entry name" value="Quinone_OxRdtase_PIG3"/>
</dbReference>